<gene>
    <name evidence="2" type="ORF">H8S07_12870</name>
</gene>
<keyword evidence="1" id="KW-1133">Transmembrane helix</keyword>
<keyword evidence="2" id="KW-0067">ATP-binding</keyword>
<proteinExistence type="predicted"/>
<keyword evidence="2" id="KW-0547">Nucleotide-binding</keyword>
<dbReference type="RefSeq" id="WP_186856155.1">
    <property type="nucleotide sequence ID" value="NZ_JACOOY010000020.1"/>
</dbReference>
<evidence type="ECO:0000313" key="3">
    <source>
        <dbReference type="Proteomes" id="UP000647235"/>
    </source>
</evidence>
<keyword evidence="1" id="KW-0472">Membrane</keyword>
<evidence type="ECO:0000313" key="2">
    <source>
        <dbReference type="EMBL" id="MBC5666130.1"/>
    </source>
</evidence>
<feature type="transmembrane region" description="Helical" evidence="1">
    <location>
        <begin position="35"/>
        <end position="54"/>
    </location>
</feature>
<name>A0ABR7EZV5_9FIRM</name>
<sequence>MQTFLMIVILLSLVGNMILLFAFQNMKLDDRKWYINIALFVFLFLLLNALAYSFEAAHGGEIYLQMPSVPIGVWWCVVGVIDALLIWEGLRLKKMRTETIRQNSIKEAMNVLPIGICYFMDDGMLKLCNEQMYRLFQTLTHRDLQKQEELKEALQQCERYGVSRINNKEIYLFPDGKAWSYRENEVTDRKGKVYTEAIFLDITKQYEEKINLTKQTEKLKEISKELRYLSDNVLILTREREVLAAKTKLHDQMSAGLTAIRQSLVQENADYKDAVRLLRQAVNAIWNDNQYPLEEGDFERFLQDAKTLGVEVVCEGTLPESEELANVCVLAMRECLTNGVCHAGATKLWIEMQNENQQCRIRITNNGETPDKEIVPKGGLYNISRHVFDYGGEMQIQSFPYFALTIAFQKERV</sequence>
<dbReference type="Proteomes" id="UP000647235">
    <property type="component" value="Unassembled WGS sequence"/>
</dbReference>
<feature type="transmembrane region" description="Helical" evidence="1">
    <location>
        <begin position="6"/>
        <end position="23"/>
    </location>
</feature>
<dbReference type="EMBL" id="JACOOY010000020">
    <property type="protein sequence ID" value="MBC5666130.1"/>
    <property type="molecule type" value="Genomic_DNA"/>
</dbReference>
<dbReference type="InterPro" id="IPR036890">
    <property type="entry name" value="HATPase_C_sf"/>
</dbReference>
<keyword evidence="3" id="KW-1185">Reference proteome</keyword>
<feature type="transmembrane region" description="Helical" evidence="1">
    <location>
        <begin position="66"/>
        <end position="87"/>
    </location>
</feature>
<dbReference type="Gene3D" id="3.30.565.10">
    <property type="entry name" value="Histidine kinase-like ATPase, C-terminal domain"/>
    <property type="match status" value="1"/>
</dbReference>
<organism evidence="2 3">
    <name type="scientific">Dorea hominis</name>
    <dbReference type="NCBI Taxonomy" id="2763040"/>
    <lineage>
        <taxon>Bacteria</taxon>
        <taxon>Bacillati</taxon>
        <taxon>Bacillota</taxon>
        <taxon>Clostridia</taxon>
        <taxon>Lachnospirales</taxon>
        <taxon>Lachnospiraceae</taxon>
        <taxon>Dorea</taxon>
    </lineage>
</organism>
<keyword evidence="1" id="KW-0812">Transmembrane</keyword>
<evidence type="ECO:0000256" key="1">
    <source>
        <dbReference type="SAM" id="Phobius"/>
    </source>
</evidence>
<protein>
    <submittedName>
        <fullName evidence="2">ATP-binding protein</fullName>
    </submittedName>
</protein>
<dbReference type="GO" id="GO:0005524">
    <property type="term" value="F:ATP binding"/>
    <property type="evidence" value="ECO:0007669"/>
    <property type="project" value="UniProtKB-KW"/>
</dbReference>
<accession>A0ABR7EZV5</accession>
<comment type="caution">
    <text evidence="2">The sequence shown here is derived from an EMBL/GenBank/DDBJ whole genome shotgun (WGS) entry which is preliminary data.</text>
</comment>
<reference evidence="2 3" key="1">
    <citation type="submission" date="2020-08" db="EMBL/GenBank/DDBJ databases">
        <title>Genome public.</title>
        <authorList>
            <person name="Liu C."/>
            <person name="Sun Q."/>
        </authorList>
    </citation>
    <scope>NUCLEOTIDE SEQUENCE [LARGE SCALE GENOMIC DNA]</scope>
    <source>
        <strain evidence="2 3">NSJ-36</strain>
    </source>
</reference>
<dbReference type="SUPFAM" id="SSF55874">
    <property type="entry name" value="ATPase domain of HSP90 chaperone/DNA topoisomerase II/histidine kinase"/>
    <property type="match status" value="1"/>
</dbReference>